<sequence length="321" mass="35465">MGLNFKILANQKNITQLIADRLIKLTLQDEAGTKSDAVTIELDNRNQAINFPKTGAELEIWLCGIYKGLYVVDELEESLDDDSLTLHGKAANMKGSIKAPHDASYDTITLQDLANQVASKHGYQLAINPKLAAIQFEHIDQRGESDLNLLTRLAGQHNAIAKAMANKLYIVPKGESRNVRDQKLPTITISDAYNSSGRVVINERNDYQAVQAYWFAEEKQQKMAVLAGQGEPKYILRENYKTANEAKSAATAKLNNLMRGKKSLSLTRPLSPTITPEQRITIINHKTSANGEWVVKSVEHSIGSGFAETRVELVVPKNAIG</sequence>
<dbReference type="SUPFAM" id="SSF69279">
    <property type="entry name" value="Phage tail proteins"/>
    <property type="match status" value="1"/>
</dbReference>
<accession>A0A4P9VIM2</accession>
<organism evidence="1 2">
    <name type="scientific">Zooshikella ganghwensis</name>
    <dbReference type="NCBI Taxonomy" id="202772"/>
    <lineage>
        <taxon>Bacteria</taxon>
        <taxon>Pseudomonadati</taxon>
        <taxon>Pseudomonadota</taxon>
        <taxon>Gammaproteobacteria</taxon>
        <taxon>Oceanospirillales</taxon>
        <taxon>Zooshikellaceae</taxon>
        <taxon>Zooshikella</taxon>
    </lineage>
</organism>
<dbReference type="EMBL" id="NDXW01000008">
    <property type="protein sequence ID" value="RDH41502.1"/>
    <property type="molecule type" value="Genomic_DNA"/>
</dbReference>
<evidence type="ECO:0000313" key="2">
    <source>
        <dbReference type="Proteomes" id="UP000257039"/>
    </source>
</evidence>
<evidence type="ECO:0008006" key="3">
    <source>
        <dbReference type="Google" id="ProtNLM"/>
    </source>
</evidence>
<protein>
    <recommendedName>
        <fullName evidence="3">Phage late control D family protein</fullName>
    </recommendedName>
</protein>
<reference evidence="1 2" key="1">
    <citation type="submission" date="2017-04" db="EMBL/GenBank/DDBJ databases">
        <title>Draft genome sequence of Zooshikella ganghwensis VG4 isolated from Red Sea sediments.</title>
        <authorList>
            <person name="Rehman Z."/>
            <person name="Alam I."/>
            <person name="Kamau A."/>
            <person name="Bajic V."/>
            <person name="Leiknes T."/>
        </authorList>
    </citation>
    <scope>NUCLEOTIDE SEQUENCE [LARGE SCALE GENOMIC DNA]</scope>
    <source>
        <strain evidence="1 2">VG4</strain>
    </source>
</reference>
<dbReference type="Pfam" id="PF05954">
    <property type="entry name" value="Phage_GPD"/>
    <property type="match status" value="1"/>
</dbReference>
<comment type="caution">
    <text evidence="1">The sequence shown here is derived from an EMBL/GenBank/DDBJ whole genome shotgun (WGS) entry which is preliminary data.</text>
</comment>
<gene>
    <name evidence="1" type="ORF">B9G39_28205</name>
</gene>
<dbReference type="RefSeq" id="WP_094789818.1">
    <property type="nucleotide sequence ID" value="NZ_NDXW01000008.1"/>
</dbReference>
<dbReference type="Proteomes" id="UP000257039">
    <property type="component" value="Unassembled WGS sequence"/>
</dbReference>
<name>A0A4P9VIM2_9GAMM</name>
<evidence type="ECO:0000313" key="1">
    <source>
        <dbReference type="EMBL" id="RDH41502.1"/>
    </source>
</evidence>
<keyword evidence="2" id="KW-1185">Reference proteome</keyword>
<dbReference type="AlphaFoldDB" id="A0A4P9VIM2"/>
<proteinExistence type="predicted"/>